<keyword evidence="2" id="KW-1185">Reference proteome</keyword>
<proteinExistence type="predicted"/>
<dbReference type="AlphaFoldDB" id="A0A0P1BKV0"/>
<dbReference type="EMBL" id="CCYA01000391">
    <property type="protein sequence ID" value="CEH16837.1"/>
    <property type="molecule type" value="Genomic_DNA"/>
</dbReference>
<organism evidence="1 2">
    <name type="scientific">Ceraceosorus bombacis</name>
    <dbReference type="NCBI Taxonomy" id="401625"/>
    <lineage>
        <taxon>Eukaryota</taxon>
        <taxon>Fungi</taxon>
        <taxon>Dikarya</taxon>
        <taxon>Basidiomycota</taxon>
        <taxon>Ustilaginomycotina</taxon>
        <taxon>Exobasidiomycetes</taxon>
        <taxon>Ceraceosorales</taxon>
        <taxon>Ceraceosoraceae</taxon>
        <taxon>Ceraceosorus</taxon>
    </lineage>
</organism>
<reference evidence="1 2" key="1">
    <citation type="submission" date="2014-09" db="EMBL/GenBank/DDBJ databases">
        <authorList>
            <person name="Magalhaes I.L.F."/>
            <person name="Oliveira U."/>
            <person name="Santos F.R."/>
            <person name="Vidigal T.H.D.A."/>
            <person name="Brescovit A.D."/>
            <person name="Santos A.J."/>
        </authorList>
    </citation>
    <scope>NUCLEOTIDE SEQUENCE [LARGE SCALE GENOMIC DNA]</scope>
</reference>
<evidence type="ECO:0000313" key="2">
    <source>
        <dbReference type="Proteomes" id="UP000054845"/>
    </source>
</evidence>
<protein>
    <submittedName>
        <fullName evidence="1">Uncharacterized protein</fullName>
    </submittedName>
</protein>
<dbReference type="Proteomes" id="UP000054845">
    <property type="component" value="Unassembled WGS sequence"/>
</dbReference>
<accession>A0A0P1BKV0</accession>
<sequence length="117" mass="12669">MDLLNSYFRNTTAILPSSFVVLNGDFKQPGAQLSFVPGATVDQLAQRTYILHFSESPRGGHGKPEDRKAVNAPADAHPLFRGAFDRYWTLEEQLCAPDIASGGAKSNADVSTPSAKF</sequence>
<evidence type="ECO:0000313" key="1">
    <source>
        <dbReference type="EMBL" id="CEH16837.1"/>
    </source>
</evidence>
<name>A0A0P1BKV0_9BASI</name>